<evidence type="ECO:0000256" key="2">
    <source>
        <dbReference type="ARBA" id="ARBA00023015"/>
    </source>
</evidence>
<keyword evidence="4" id="KW-0539">Nucleus</keyword>
<proteinExistence type="inferred from homology"/>
<keyword evidence="2" id="KW-0805">Transcription regulation</keyword>
<dbReference type="PANTHER" id="PTHR31636">
    <property type="entry name" value="OSJNBA0084A10.13 PROTEIN-RELATED"/>
    <property type="match status" value="1"/>
</dbReference>
<keyword evidence="3" id="KW-0804">Transcription</keyword>
<comment type="caution">
    <text evidence="5">Lacks conserved residue(s) required for the propagation of feature annotation.</text>
</comment>
<dbReference type="PROSITE" id="PS50985">
    <property type="entry name" value="GRAS"/>
    <property type="match status" value="1"/>
</dbReference>
<gene>
    <name evidence="6" type="ORF">FSB_LOCUS34893</name>
</gene>
<feature type="short sequence motif" description="VHIID" evidence="5">
    <location>
        <begin position="117"/>
        <end position="121"/>
    </location>
</feature>
<feature type="region of interest" description="SAW" evidence="5">
    <location>
        <begin position="283"/>
        <end position="359"/>
    </location>
</feature>
<evidence type="ECO:0000256" key="4">
    <source>
        <dbReference type="ARBA" id="ARBA00023242"/>
    </source>
</evidence>
<dbReference type="InterPro" id="IPR005202">
    <property type="entry name" value="TF_GRAS"/>
</dbReference>
<dbReference type="Pfam" id="PF03514">
    <property type="entry name" value="GRAS"/>
    <property type="match status" value="1"/>
</dbReference>
<organism evidence="6">
    <name type="scientific">Fagus sylvatica</name>
    <name type="common">Beechnut</name>
    <dbReference type="NCBI Taxonomy" id="28930"/>
    <lineage>
        <taxon>Eukaryota</taxon>
        <taxon>Viridiplantae</taxon>
        <taxon>Streptophyta</taxon>
        <taxon>Embryophyta</taxon>
        <taxon>Tracheophyta</taxon>
        <taxon>Spermatophyta</taxon>
        <taxon>Magnoliopsida</taxon>
        <taxon>eudicotyledons</taxon>
        <taxon>Gunneridae</taxon>
        <taxon>Pentapetalae</taxon>
        <taxon>rosids</taxon>
        <taxon>fabids</taxon>
        <taxon>Fagales</taxon>
        <taxon>Fagaceae</taxon>
        <taxon>Fagus</taxon>
    </lineage>
</organism>
<protein>
    <submittedName>
        <fullName evidence="6">Uncharacterized protein</fullName>
    </submittedName>
</protein>
<dbReference type="GO" id="GO:0005634">
    <property type="term" value="C:nucleus"/>
    <property type="evidence" value="ECO:0007669"/>
    <property type="project" value="UniProtKB-SubCell"/>
</dbReference>
<comment type="similarity">
    <text evidence="5">Belongs to the GRAS family.</text>
</comment>
<evidence type="ECO:0000256" key="5">
    <source>
        <dbReference type="PROSITE-ProRule" id="PRU01191"/>
    </source>
</evidence>
<evidence type="ECO:0000256" key="3">
    <source>
        <dbReference type="ARBA" id="ARBA00023163"/>
    </source>
</evidence>
<evidence type="ECO:0000256" key="1">
    <source>
        <dbReference type="ARBA" id="ARBA00004123"/>
    </source>
</evidence>
<name>A0A2N9H5T1_FAGSY</name>
<dbReference type="EMBL" id="OIVN01002861">
    <property type="protein sequence ID" value="SPD07011.1"/>
    <property type="molecule type" value="Genomic_DNA"/>
</dbReference>
<feature type="region of interest" description="VHIID" evidence="5">
    <location>
        <begin position="86"/>
        <end position="151"/>
    </location>
</feature>
<dbReference type="AlphaFoldDB" id="A0A2N9H5T1"/>
<evidence type="ECO:0000313" key="6">
    <source>
        <dbReference type="EMBL" id="SPD07011.1"/>
    </source>
</evidence>
<reference evidence="6" key="1">
    <citation type="submission" date="2018-02" db="EMBL/GenBank/DDBJ databases">
        <authorList>
            <person name="Cohen D.B."/>
            <person name="Kent A.D."/>
        </authorList>
    </citation>
    <scope>NUCLEOTIDE SEQUENCE</scope>
</reference>
<comment type="subcellular location">
    <subcellularLocation>
        <location evidence="1">Nucleus</location>
    </subcellularLocation>
</comment>
<sequence length="486" mass="54092">MEEVEEQEVSSKIAPPVDLRQLLISCAISDNKSDDFERYIRMAKDAVSLRGDPIQRLGCYVVEGLLARKGTYIYKSLESKYLFSIMQTHYQISTTLQFGYLAANETIAEVMRNEDHIHIIDFQIGQGLQWISLLQTLAARPGGPPHVRITGIDDPVSQFARGGVGLEAVGARILAAIPMEDYIPIEFNGVPDIAQNVTRGMLNVRPGEALAVSFPLLLQQVPDGSLDGNNLRGQLLTMVKSLSPKVVTLVEQDLNTNRIPFVHRIVSMWRCIVGAGKSPALLLGMGRHRLLNHQLFPKWKTILTETGFRQYPLSSNAYSEILSKLSFNSGTLYASEPKWGFALGLEGQVSDIVFCLAMLIGEDRTSINPHGTKEIIKLDKPKGYVIVDFLEKLEGLMGKEFSCTELLAKAGEIVAERAREEAEVLRDKGEVEERMMAELFRVLRQMEMDLAMVKAAVQEATLGERLEQTKASCRQAILVDLPSEFL</sequence>
<accession>A0A2N9H5T1</accession>